<dbReference type="InterPro" id="IPR019462">
    <property type="entry name" value="DNA-dir_RNA_pol_bsu_external_1"/>
</dbReference>
<keyword evidence="1 6" id="KW-0240">DNA-directed RNA polymerase</keyword>
<feature type="domain" description="RNA polymerase Rpb2" evidence="10">
    <location>
        <begin position="1309"/>
        <end position="1383"/>
    </location>
</feature>
<dbReference type="SUPFAM" id="SSF64484">
    <property type="entry name" value="beta and beta-prime subunits of DNA dependent RNA-polymerase"/>
    <property type="match status" value="1"/>
</dbReference>
<dbReference type="Pfam" id="PF04560">
    <property type="entry name" value="RNA_pol_Rpb2_7"/>
    <property type="match status" value="1"/>
</dbReference>
<evidence type="ECO:0000259" key="14">
    <source>
        <dbReference type="Pfam" id="PF10385"/>
    </source>
</evidence>
<dbReference type="Gene3D" id="6.10.140.1670">
    <property type="match status" value="1"/>
</dbReference>
<keyword evidence="16" id="KW-1185">Reference proteome</keyword>
<dbReference type="GO" id="GO:0000428">
    <property type="term" value="C:DNA-directed RNA polymerase complex"/>
    <property type="evidence" value="ECO:0007669"/>
    <property type="project" value="UniProtKB-KW"/>
</dbReference>
<keyword evidence="4 6" id="KW-0804">Transcription</keyword>
<dbReference type="Pfam" id="PF00562">
    <property type="entry name" value="RNA_pol_Rpb2_6"/>
    <property type="match status" value="1"/>
</dbReference>
<dbReference type="Gene3D" id="2.40.270.10">
    <property type="entry name" value="DNA-directed RNA polymerase, subunit 2, domain 6"/>
    <property type="match status" value="1"/>
</dbReference>
<evidence type="ECO:0000259" key="10">
    <source>
        <dbReference type="Pfam" id="PF04560"/>
    </source>
</evidence>
<dbReference type="InterPro" id="IPR010243">
    <property type="entry name" value="RNA_pol_bsu_bac"/>
</dbReference>
<dbReference type="NCBIfam" id="NF001616">
    <property type="entry name" value="PRK00405.1"/>
    <property type="match status" value="1"/>
</dbReference>
<evidence type="ECO:0000256" key="5">
    <source>
        <dbReference type="ARBA" id="ARBA00048552"/>
    </source>
</evidence>
<dbReference type="HAMAP" id="MF_01321">
    <property type="entry name" value="RNApol_bact_RpoB"/>
    <property type="match status" value="1"/>
</dbReference>
<protein>
    <recommendedName>
        <fullName evidence="6 8">DNA-directed RNA polymerase subunit beta</fullName>
        <shortName evidence="6">RNAP subunit beta</shortName>
        <ecNumber evidence="6 8">2.7.7.6</ecNumber>
    </recommendedName>
    <alternativeName>
        <fullName evidence="6">RNA polymerase subunit beta</fullName>
    </alternativeName>
    <alternativeName>
        <fullName evidence="6">Transcriptase subunit beta</fullName>
    </alternativeName>
</protein>
<evidence type="ECO:0000259" key="13">
    <source>
        <dbReference type="Pfam" id="PF04565"/>
    </source>
</evidence>
<evidence type="ECO:0000256" key="4">
    <source>
        <dbReference type="ARBA" id="ARBA00023163"/>
    </source>
</evidence>
<evidence type="ECO:0000256" key="1">
    <source>
        <dbReference type="ARBA" id="ARBA00022478"/>
    </source>
</evidence>
<name>A0ABU8J9X6_9GAMM</name>
<dbReference type="InterPro" id="IPR014724">
    <property type="entry name" value="RNA_pol_RPB2_OB-fold"/>
</dbReference>
<dbReference type="Gene3D" id="2.40.50.150">
    <property type="match status" value="1"/>
</dbReference>
<dbReference type="EMBL" id="JBBBNY010000002">
    <property type="protein sequence ID" value="MEI7036026.1"/>
    <property type="molecule type" value="Genomic_DNA"/>
</dbReference>
<dbReference type="InterPro" id="IPR007645">
    <property type="entry name" value="RNA_pol_Rpb2_3"/>
</dbReference>
<gene>
    <name evidence="6 15" type="primary">rpoB</name>
    <name evidence="15" type="ORF">WAT24_04565</name>
</gene>
<dbReference type="Pfam" id="PF04561">
    <property type="entry name" value="RNA_pol_Rpb2_2"/>
    <property type="match status" value="2"/>
</dbReference>
<comment type="similarity">
    <text evidence="6 7">Belongs to the RNA polymerase beta chain family.</text>
</comment>
<dbReference type="RefSeq" id="WP_336806645.1">
    <property type="nucleotide sequence ID" value="NZ_JBBBNY010000002.1"/>
</dbReference>
<evidence type="ECO:0000259" key="9">
    <source>
        <dbReference type="Pfam" id="PF00562"/>
    </source>
</evidence>
<dbReference type="Gene3D" id="3.90.1800.10">
    <property type="entry name" value="RNA polymerase alpha subunit dimerisation domain"/>
    <property type="match status" value="1"/>
</dbReference>
<dbReference type="Pfam" id="PF04565">
    <property type="entry name" value="RNA_pol_Rpb2_3"/>
    <property type="match status" value="1"/>
</dbReference>
<comment type="catalytic activity">
    <reaction evidence="5 6 8">
        <text>RNA(n) + a ribonucleoside 5'-triphosphate = RNA(n+1) + diphosphate</text>
        <dbReference type="Rhea" id="RHEA:21248"/>
        <dbReference type="Rhea" id="RHEA-COMP:14527"/>
        <dbReference type="Rhea" id="RHEA-COMP:17342"/>
        <dbReference type="ChEBI" id="CHEBI:33019"/>
        <dbReference type="ChEBI" id="CHEBI:61557"/>
        <dbReference type="ChEBI" id="CHEBI:140395"/>
        <dbReference type="EC" id="2.7.7.6"/>
    </reaction>
</comment>
<organism evidence="15 16">
    <name type="scientific">Fulvimonas yonginensis</name>
    <dbReference type="NCBI Taxonomy" id="1495200"/>
    <lineage>
        <taxon>Bacteria</taxon>
        <taxon>Pseudomonadati</taxon>
        <taxon>Pseudomonadota</taxon>
        <taxon>Gammaproteobacteria</taxon>
        <taxon>Lysobacterales</taxon>
        <taxon>Rhodanobacteraceae</taxon>
        <taxon>Fulvimonas</taxon>
    </lineage>
</organism>
<dbReference type="PROSITE" id="PS01166">
    <property type="entry name" value="RNA_POL_BETA"/>
    <property type="match status" value="1"/>
</dbReference>
<comment type="function">
    <text evidence="6 8">DNA-dependent RNA polymerase catalyzes the transcription of DNA into RNA using the four ribonucleoside triphosphates as substrates.</text>
</comment>
<evidence type="ECO:0000256" key="2">
    <source>
        <dbReference type="ARBA" id="ARBA00022679"/>
    </source>
</evidence>
<dbReference type="Gene3D" id="3.90.1100.10">
    <property type="match status" value="2"/>
</dbReference>
<dbReference type="EC" id="2.7.7.6" evidence="6 8"/>
<dbReference type="PANTHER" id="PTHR20856">
    <property type="entry name" value="DNA-DIRECTED RNA POLYMERASE I SUBUNIT 2"/>
    <property type="match status" value="1"/>
</dbReference>
<dbReference type="InterPro" id="IPR007120">
    <property type="entry name" value="DNA-dir_RNAP_su2_dom"/>
</dbReference>
<reference evidence="15 16" key="1">
    <citation type="journal article" date="2014" name="Int. J. Syst. Evol. Microbiol.">
        <title>Fulvimonas yonginensis sp. nov., isolated from greenhouse soil, and emended description of the genus Fulvimonas.</title>
        <authorList>
            <person name="Ahn J.H."/>
            <person name="Kim S.J."/>
            <person name="Weon H.Y."/>
            <person name="Hong S.B."/>
            <person name="Seok S.J."/>
            <person name="Kwon S.W."/>
        </authorList>
    </citation>
    <scope>NUCLEOTIDE SEQUENCE [LARGE SCALE GENOMIC DNA]</scope>
    <source>
        <strain evidence="15 16">KACC 16952</strain>
    </source>
</reference>
<dbReference type="Pfam" id="PF04563">
    <property type="entry name" value="RNA_pol_Rpb2_1"/>
    <property type="match status" value="1"/>
</dbReference>
<feature type="domain" description="DNA-directed RNA polymerase subunit 2 hybrid-binding" evidence="9">
    <location>
        <begin position="747"/>
        <end position="1307"/>
    </location>
</feature>
<dbReference type="InterPro" id="IPR042107">
    <property type="entry name" value="DNA-dir_RNA_pol_bsu_ext_1_sf"/>
</dbReference>
<evidence type="ECO:0000256" key="3">
    <source>
        <dbReference type="ARBA" id="ARBA00022695"/>
    </source>
</evidence>
<feature type="domain" description="RNA polymerase Rpb2" evidence="13">
    <location>
        <begin position="542"/>
        <end position="609"/>
    </location>
</feature>
<feature type="domain" description="RNA polymerase beta subunit protrusion" evidence="12">
    <location>
        <begin position="26"/>
        <end position="528"/>
    </location>
</feature>
<dbReference type="InterPro" id="IPR015712">
    <property type="entry name" value="DNA-dir_RNA_pol_su2"/>
</dbReference>
<feature type="domain" description="RNA polymerase Rpb2" evidence="11">
    <location>
        <begin position="452"/>
        <end position="483"/>
    </location>
</feature>
<evidence type="ECO:0000259" key="12">
    <source>
        <dbReference type="Pfam" id="PF04563"/>
    </source>
</evidence>
<dbReference type="Gene3D" id="2.30.150.10">
    <property type="entry name" value="DNA-directed RNA polymerase, beta subunit, external 1 domain"/>
    <property type="match status" value="1"/>
</dbReference>
<dbReference type="InterPro" id="IPR007121">
    <property type="entry name" value="RNA_pol_bsu_CS"/>
</dbReference>
<accession>A0ABU8J9X6</accession>
<dbReference type="CDD" id="cd00653">
    <property type="entry name" value="RNA_pol_B_RPB2"/>
    <property type="match status" value="1"/>
</dbReference>
<evidence type="ECO:0000256" key="7">
    <source>
        <dbReference type="RuleBase" id="RU000434"/>
    </source>
</evidence>
<evidence type="ECO:0000259" key="11">
    <source>
        <dbReference type="Pfam" id="PF04561"/>
    </source>
</evidence>
<proteinExistence type="inferred from homology"/>
<evidence type="ECO:0000256" key="6">
    <source>
        <dbReference type="HAMAP-Rule" id="MF_01321"/>
    </source>
</evidence>
<dbReference type="InterPro" id="IPR037033">
    <property type="entry name" value="DNA-dir_RNAP_su2_hyb_sf"/>
</dbReference>
<evidence type="ECO:0000256" key="8">
    <source>
        <dbReference type="RuleBase" id="RU363031"/>
    </source>
</evidence>
<comment type="caution">
    <text evidence="15">The sequence shown here is derived from an EMBL/GenBank/DDBJ whole genome shotgun (WGS) entry which is preliminary data.</text>
</comment>
<dbReference type="InterPro" id="IPR007641">
    <property type="entry name" value="RNA_pol_Rpb2_7"/>
</dbReference>
<dbReference type="Gene3D" id="2.40.50.100">
    <property type="match status" value="1"/>
</dbReference>
<keyword evidence="3 6" id="KW-0548">Nucleotidyltransferase</keyword>
<sequence length="1386" mass="154526">MTYSFTEKKRIRKDFGKRPPVLGVPNLLTIQTDSYREFLQEHVAPRQREDKGLHAALKSVFPIVSYSGNAALEYVDYRLGEPAFDERECRNRGMTFGAPLRVTVRLVIYDKDSPASKKAVKYVKEQEVYMGEIPLMTETGTFIINGTERVIVSQLHRSPGVFFDHDRGKTHSSGKLLFSARVIPYRGSWLDFEFDPKDALFTRIDRRRKLPVTVLLRALGYSNEEMLAIFFEHNVFHLGKKGGTTLELVAERLRGETLTFDLAVGGKVLVEAGKRITARHVRQLAAENITALEVPDDYPVGRILAIDIVDPKTGELLASANDEITAEQLEAFRKAGIERLPTLYVNDLDRGAYISHTLRIDNTKTQLEALVEIYRMMRPGEPPTKDAAQNLFFNLFFTFDRYDLSAVGRMKFNRRVGRQEIEGPGVLYDYKYFAERKEEAAQELVAKLGDQSDILAVLKVLIDIKNGHGTVDDIDHLGNRRVRSVGEMAENTFRIGLVRVERAVRERLSLAESEGLTPQELINAKPVAAAVKEFFGSSQLSQFMDQNNPLSEVTHKRRVSALGPGGLTRERAGFEVRDVHPTHYGRVCTIETPEGPNIGLINSLAVYARTNQYGFLETPYRKVENGKVTDKVDYLSAIEEGDHVIAQANSPLNKDGSFTEDFVSCRFRGESELRPAKEVDYMDVSPMQTVSVAAALVPFLEHDDANRALMGANMQRQAVPTLRSQTPLVGTGIERAVARDSGVIVSAKRGGVIDQVDAARIVVRVNEEEVGDNDAGVDIYTLTKYTRSNQNTNLNQRPLVNVGDVVAKGDTLADGSSTDLGELALGQNMLIAFMPWNGYNFEDSILLSERVVQEDRYTSIHIEELSCIARDTKLGAEEITADIPNVGEQALARLDESGIVYIGAEVKAGDILVGKVTPKGESQLTPEEKLLRAIFGEKASDVKDSSLRVPPGMDGTVIDVQVFTRDGIEKDKRAKQIEEMEIKRIRKDFDDQFRILEGAIYNRMRAQLVGRTAMSGPGGLKRGTEITDAYLDGLKKDDWFKINVKDEEVTEFLERAAEQVKRHKEEFDRRFKEKQAKITQGDDLAPGVLKMVKVFLAVKRRIQPGDKMAGRHGNKGVVSNVVPVEDMPFMADGTPVDIVLNPLGVPSRMNIGQILEVHLGWAAKGLGKKIQKMLEAQEKVGKIREFLDQVYNHHVAGATQHVDLKSLTDDEIRTLATNLQEGVPMATPVFDGAEETEIKAMLKLADLPESGQTTLYDGRTGEAFDRPVTVGYMHYLKLNHLVDDKMHARSTGPYSLVTQQPLGGKAQFGGQRFGEMEVWALEAYGAAYTLQEMLTVKSDDVQGRNQMYKNIVDGNHEMAAGMPESFNVLVKEIRSLGIDIDLEEAK</sequence>
<evidence type="ECO:0000313" key="15">
    <source>
        <dbReference type="EMBL" id="MEI7036026.1"/>
    </source>
</evidence>
<dbReference type="NCBIfam" id="TIGR02013">
    <property type="entry name" value="rpoB"/>
    <property type="match status" value="1"/>
</dbReference>
<feature type="domain" description="RNA polymerase Rpb2" evidence="11">
    <location>
        <begin position="158"/>
        <end position="227"/>
    </location>
</feature>
<dbReference type="InterPro" id="IPR007644">
    <property type="entry name" value="RNA_pol_bsu_protrusion"/>
</dbReference>
<keyword evidence="2 6" id="KW-0808">Transferase</keyword>
<feature type="domain" description="DNA-directed RNA polymerase beta subunit external 1" evidence="14">
    <location>
        <begin position="620"/>
        <end position="685"/>
    </location>
</feature>
<dbReference type="InterPro" id="IPR007642">
    <property type="entry name" value="RNA_pol_Rpb2_2"/>
</dbReference>
<dbReference type="Pfam" id="PF10385">
    <property type="entry name" value="RNA_pol_Rpb2_45"/>
    <property type="match status" value="1"/>
</dbReference>
<dbReference type="Proteomes" id="UP001381174">
    <property type="component" value="Unassembled WGS sequence"/>
</dbReference>
<dbReference type="GO" id="GO:0003899">
    <property type="term" value="F:DNA-directed RNA polymerase activity"/>
    <property type="evidence" value="ECO:0007669"/>
    <property type="project" value="UniProtKB-EC"/>
</dbReference>
<evidence type="ECO:0000313" key="16">
    <source>
        <dbReference type="Proteomes" id="UP001381174"/>
    </source>
</evidence>
<comment type="subunit">
    <text evidence="6 8">The RNAP catalytic core consists of 2 alpha, 1 beta, 1 beta' and 1 omega subunit. When a sigma factor is associated with the core the holoenzyme is formed, which can initiate transcription.</text>
</comment>